<gene>
    <name evidence="9" type="ORF">F506_15675</name>
</gene>
<comment type="similarity">
    <text evidence="2 8">Belongs to the 4-toluene sulfonate uptake permease (TSUP) (TC 2.A.102) family.</text>
</comment>
<feature type="transmembrane region" description="Helical" evidence="8">
    <location>
        <begin position="71"/>
        <end position="90"/>
    </location>
</feature>
<dbReference type="InterPro" id="IPR002781">
    <property type="entry name" value="TM_pro_TauE-like"/>
</dbReference>
<feature type="transmembrane region" description="Helical" evidence="8">
    <location>
        <begin position="135"/>
        <end position="157"/>
    </location>
</feature>
<dbReference type="EMBL" id="CP011409">
    <property type="protein sequence ID" value="AKZ63907.1"/>
    <property type="molecule type" value="Genomic_DNA"/>
</dbReference>
<evidence type="ECO:0000256" key="4">
    <source>
        <dbReference type="ARBA" id="ARBA00022475"/>
    </source>
</evidence>
<organism evidence="9 10">
    <name type="scientific">Herbaspirillum hiltneri N3</name>
    <dbReference type="NCBI Taxonomy" id="1262470"/>
    <lineage>
        <taxon>Bacteria</taxon>
        <taxon>Pseudomonadati</taxon>
        <taxon>Pseudomonadota</taxon>
        <taxon>Betaproteobacteria</taxon>
        <taxon>Burkholderiales</taxon>
        <taxon>Oxalobacteraceae</taxon>
        <taxon>Herbaspirillum</taxon>
    </lineage>
</organism>
<dbReference type="PANTHER" id="PTHR30269">
    <property type="entry name" value="TRANSMEMBRANE PROTEIN YFCA"/>
    <property type="match status" value="1"/>
</dbReference>
<dbReference type="Proteomes" id="UP000063429">
    <property type="component" value="Chromosome"/>
</dbReference>
<keyword evidence="5 8" id="KW-0812">Transmembrane</keyword>
<evidence type="ECO:0000256" key="7">
    <source>
        <dbReference type="ARBA" id="ARBA00023136"/>
    </source>
</evidence>
<evidence type="ECO:0000313" key="10">
    <source>
        <dbReference type="Proteomes" id="UP000063429"/>
    </source>
</evidence>
<dbReference type="PANTHER" id="PTHR30269:SF37">
    <property type="entry name" value="MEMBRANE TRANSPORTER PROTEIN"/>
    <property type="match status" value="1"/>
</dbReference>
<feature type="transmembrane region" description="Helical" evidence="8">
    <location>
        <begin position="7"/>
        <end position="36"/>
    </location>
</feature>
<name>A0ABN4HZ85_9BURK</name>
<evidence type="ECO:0000256" key="8">
    <source>
        <dbReference type="RuleBase" id="RU363041"/>
    </source>
</evidence>
<dbReference type="Pfam" id="PF01925">
    <property type="entry name" value="TauE"/>
    <property type="match status" value="1"/>
</dbReference>
<dbReference type="InterPro" id="IPR052017">
    <property type="entry name" value="TSUP"/>
</dbReference>
<evidence type="ECO:0000256" key="3">
    <source>
        <dbReference type="ARBA" id="ARBA00022448"/>
    </source>
</evidence>
<keyword evidence="4 8" id="KW-1003">Cell membrane</keyword>
<accession>A0ABN4HZ85</accession>
<protein>
    <recommendedName>
        <fullName evidence="8">Probable membrane transporter protein</fullName>
    </recommendedName>
</protein>
<evidence type="ECO:0000256" key="6">
    <source>
        <dbReference type="ARBA" id="ARBA00022989"/>
    </source>
</evidence>
<keyword evidence="10" id="KW-1185">Reference proteome</keyword>
<reference evidence="10" key="1">
    <citation type="journal article" date="2015" name="Genome Announc.">
        <title>Complete Genome Sequence of Herbaspirillum hiltneri N3 (DSM 17495), Isolated from Surface-Sterilized Wheat Roots.</title>
        <authorList>
            <person name="Guizelini D."/>
            <person name="Saizaki P.M."/>
            <person name="Coimbra N.A."/>
            <person name="Weiss V.A."/>
            <person name="Faoro H."/>
            <person name="Sfeir M.Z."/>
            <person name="Baura V.A."/>
            <person name="Monteiro R.A."/>
            <person name="Chubatsu L.S."/>
            <person name="Souza E.M."/>
            <person name="Cruz L.M."/>
            <person name="Pedrosa F.O."/>
            <person name="Raittz R.T."/>
            <person name="Marchaukoski J.N."/>
            <person name="Steffens M.B."/>
        </authorList>
    </citation>
    <scope>NUCLEOTIDE SEQUENCE [LARGE SCALE GENOMIC DNA]</scope>
    <source>
        <strain evidence="10">N3</strain>
    </source>
</reference>
<evidence type="ECO:0000256" key="1">
    <source>
        <dbReference type="ARBA" id="ARBA00004651"/>
    </source>
</evidence>
<comment type="subcellular location">
    <subcellularLocation>
        <location evidence="1 8">Cell membrane</location>
        <topology evidence="1 8">Multi-pass membrane protein</topology>
    </subcellularLocation>
</comment>
<evidence type="ECO:0000256" key="5">
    <source>
        <dbReference type="ARBA" id="ARBA00022692"/>
    </source>
</evidence>
<feature type="transmembrane region" description="Helical" evidence="8">
    <location>
        <begin position="177"/>
        <end position="194"/>
    </location>
</feature>
<evidence type="ECO:0000313" key="9">
    <source>
        <dbReference type="EMBL" id="AKZ63907.1"/>
    </source>
</evidence>
<dbReference type="RefSeq" id="WP_053198914.1">
    <property type="nucleotide sequence ID" value="NZ_CP011409.1"/>
</dbReference>
<sequence>MDTTILIIAIGAMVAGFVQGLSGFAFSMVAMSFWVWAVDPMLAAALAVSGSLLGQILAMLSVRRGFKMQRLLPFVVGGLLGIPLGVLVLPLLDANLFKAFLGALLAVWCPVMLLTPRLPALQVGERLGGRLADGVVGAIGGFMGGIGGFSGVVPTLWCNLRQLDKDEQRAVIQNFNLAMQAVTFATYVGSGIITRKTLPMFAVMAPAMLIPTLLGTRLYLGISDAAFRKIVLSLLTLSGIGLLASSLPKLLG</sequence>
<feature type="transmembrane region" description="Helical" evidence="8">
    <location>
        <begin position="96"/>
        <end position="114"/>
    </location>
</feature>
<feature type="transmembrane region" description="Helical" evidence="8">
    <location>
        <begin position="226"/>
        <end position="247"/>
    </location>
</feature>
<proteinExistence type="inferred from homology"/>
<feature type="transmembrane region" description="Helical" evidence="8">
    <location>
        <begin position="201"/>
        <end position="220"/>
    </location>
</feature>
<evidence type="ECO:0000256" key="2">
    <source>
        <dbReference type="ARBA" id="ARBA00009142"/>
    </source>
</evidence>
<keyword evidence="3" id="KW-0813">Transport</keyword>
<keyword evidence="7 8" id="KW-0472">Membrane</keyword>
<keyword evidence="6 8" id="KW-1133">Transmembrane helix</keyword>
<feature type="transmembrane region" description="Helical" evidence="8">
    <location>
        <begin position="42"/>
        <end position="62"/>
    </location>
</feature>